<gene>
    <name evidence="2" type="ORF">Acr_11g0009270</name>
</gene>
<dbReference type="AlphaFoldDB" id="A0A7J0FD63"/>
<name>A0A7J0FD63_9ERIC</name>
<sequence length="323" mass="37254">MYGATIRVLENMVEAGTSNSIRGEAGGALIAMRSFEFIFILYLMHKIMGITDLLCRALQQKSLDILNAMDLVSTTKAFLQTLRVDGFDILLKHVESICTQYDIDLPIMCARYKEATGRSCQQRDHITVEHHYRFDIFNTIIDLQLAEINNRFNEGAMELLILSSALEPKDGFKSLKIDKIYNLADKFYPVDFTKQEMHYLRYQLEHYEVDVPHHQEFQNVSTISELCRRLVETNKSQHYYLIDRLIRLVLTLPVTTATTERAFSAMKHVKTALRNKMEDEFLADSMIVYIERELSEPIDSDSIVDDFYSMKKPSGTTSIGIFS</sequence>
<dbReference type="Pfam" id="PF05699">
    <property type="entry name" value="Dimer_Tnp_hAT"/>
    <property type="match status" value="1"/>
</dbReference>
<evidence type="ECO:0000313" key="3">
    <source>
        <dbReference type="Proteomes" id="UP000585474"/>
    </source>
</evidence>
<dbReference type="PANTHER" id="PTHR11697">
    <property type="entry name" value="GENERAL TRANSCRIPTION FACTOR 2-RELATED ZINC FINGER PROTEIN"/>
    <property type="match status" value="1"/>
</dbReference>
<feature type="domain" description="HAT C-terminal dimerisation" evidence="1">
    <location>
        <begin position="234"/>
        <end position="294"/>
    </location>
</feature>
<dbReference type="GO" id="GO:0046983">
    <property type="term" value="F:protein dimerization activity"/>
    <property type="evidence" value="ECO:0007669"/>
    <property type="project" value="InterPro"/>
</dbReference>
<dbReference type="InterPro" id="IPR012337">
    <property type="entry name" value="RNaseH-like_sf"/>
</dbReference>
<dbReference type="PANTHER" id="PTHR11697:SF230">
    <property type="entry name" value="ZINC FINGER, MYM DOMAIN CONTAINING 1"/>
    <property type="match status" value="1"/>
</dbReference>
<dbReference type="InterPro" id="IPR008906">
    <property type="entry name" value="HATC_C_dom"/>
</dbReference>
<dbReference type="EMBL" id="BJWL01000011">
    <property type="protein sequence ID" value="GFY96621.1"/>
    <property type="molecule type" value="Genomic_DNA"/>
</dbReference>
<organism evidence="2 3">
    <name type="scientific">Actinidia rufa</name>
    <dbReference type="NCBI Taxonomy" id="165716"/>
    <lineage>
        <taxon>Eukaryota</taxon>
        <taxon>Viridiplantae</taxon>
        <taxon>Streptophyta</taxon>
        <taxon>Embryophyta</taxon>
        <taxon>Tracheophyta</taxon>
        <taxon>Spermatophyta</taxon>
        <taxon>Magnoliopsida</taxon>
        <taxon>eudicotyledons</taxon>
        <taxon>Gunneridae</taxon>
        <taxon>Pentapetalae</taxon>
        <taxon>asterids</taxon>
        <taxon>Ericales</taxon>
        <taxon>Actinidiaceae</taxon>
        <taxon>Actinidia</taxon>
    </lineage>
</organism>
<dbReference type="SUPFAM" id="SSF53098">
    <property type="entry name" value="Ribonuclease H-like"/>
    <property type="match status" value="1"/>
</dbReference>
<protein>
    <recommendedName>
        <fullName evidence="1">HAT C-terminal dimerisation domain-containing protein</fullName>
    </recommendedName>
</protein>
<proteinExistence type="predicted"/>
<dbReference type="InterPro" id="IPR055298">
    <property type="entry name" value="AtLOH3-like"/>
</dbReference>
<dbReference type="OrthoDB" id="118159at2759"/>
<keyword evidence="3" id="KW-1185">Reference proteome</keyword>
<evidence type="ECO:0000259" key="1">
    <source>
        <dbReference type="Pfam" id="PF05699"/>
    </source>
</evidence>
<accession>A0A7J0FD63</accession>
<evidence type="ECO:0000313" key="2">
    <source>
        <dbReference type="EMBL" id="GFY96621.1"/>
    </source>
</evidence>
<dbReference type="Proteomes" id="UP000585474">
    <property type="component" value="Unassembled WGS sequence"/>
</dbReference>
<comment type="caution">
    <text evidence="2">The sequence shown here is derived from an EMBL/GenBank/DDBJ whole genome shotgun (WGS) entry which is preliminary data.</text>
</comment>
<reference evidence="2 3" key="1">
    <citation type="submission" date="2019-07" db="EMBL/GenBank/DDBJ databases">
        <title>De Novo Assembly of kiwifruit Actinidia rufa.</title>
        <authorList>
            <person name="Sugita-Konishi S."/>
            <person name="Sato K."/>
            <person name="Mori E."/>
            <person name="Abe Y."/>
            <person name="Kisaki G."/>
            <person name="Hamano K."/>
            <person name="Suezawa K."/>
            <person name="Otani M."/>
            <person name="Fukuda T."/>
            <person name="Manabe T."/>
            <person name="Gomi K."/>
            <person name="Tabuchi M."/>
            <person name="Akimitsu K."/>
            <person name="Kataoka I."/>
        </authorList>
    </citation>
    <scope>NUCLEOTIDE SEQUENCE [LARGE SCALE GENOMIC DNA]</scope>
    <source>
        <strain evidence="3">cv. Fuchu</strain>
    </source>
</reference>